<dbReference type="Proteomes" id="UP000039865">
    <property type="component" value="Unassembled WGS sequence"/>
</dbReference>
<reference evidence="9 10" key="1">
    <citation type="submission" date="2014-06" db="EMBL/GenBank/DDBJ databases">
        <authorList>
            <person name="Swart Estienne"/>
        </authorList>
    </citation>
    <scope>NUCLEOTIDE SEQUENCE [LARGE SCALE GENOMIC DNA]</scope>
    <source>
        <strain evidence="9 10">130c</strain>
    </source>
</reference>
<dbReference type="InterPro" id="IPR017441">
    <property type="entry name" value="Protein_kinase_ATP_BS"/>
</dbReference>
<dbReference type="AlphaFoldDB" id="A0A078AZD4"/>
<dbReference type="FunFam" id="3.30.200.20:FF:001093">
    <property type="entry name" value="Cyclin-dependent kinase-like 5"/>
    <property type="match status" value="1"/>
</dbReference>
<feature type="binding site" evidence="6">
    <location>
        <position position="34"/>
    </location>
    <ligand>
        <name>ATP</name>
        <dbReference type="ChEBI" id="CHEBI:30616"/>
    </ligand>
</feature>
<dbReference type="PROSITE" id="PS00107">
    <property type="entry name" value="PROTEIN_KINASE_ATP"/>
    <property type="match status" value="1"/>
</dbReference>
<evidence type="ECO:0000256" key="3">
    <source>
        <dbReference type="ARBA" id="ARBA00022741"/>
    </source>
</evidence>
<dbReference type="PROSITE" id="PS50011">
    <property type="entry name" value="PROTEIN_KINASE_DOM"/>
    <property type="match status" value="1"/>
</dbReference>
<dbReference type="SUPFAM" id="SSF56112">
    <property type="entry name" value="Protein kinase-like (PK-like)"/>
    <property type="match status" value="1"/>
</dbReference>
<evidence type="ECO:0000256" key="2">
    <source>
        <dbReference type="ARBA" id="ARBA00022679"/>
    </source>
</evidence>
<keyword evidence="3 6" id="KW-0547">Nucleotide-binding</keyword>
<proteinExistence type="predicted"/>
<evidence type="ECO:0000259" key="8">
    <source>
        <dbReference type="PROSITE" id="PS50011"/>
    </source>
</evidence>
<feature type="region of interest" description="Disordered" evidence="7">
    <location>
        <begin position="569"/>
        <end position="609"/>
    </location>
</feature>
<dbReference type="SMART" id="SM00220">
    <property type="entry name" value="S_TKc"/>
    <property type="match status" value="1"/>
</dbReference>
<keyword evidence="10" id="KW-1185">Reference proteome</keyword>
<keyword evidence="2" id="KW-0808">Transferase</keyword>
<evidence type="ECO:0000256" key="6">
    <source>
        <dbReference type="PROSITE-ProRule" id="PRU10141"/>
    </source>
</evidence>
<feature type="compositionally biased region" description="Polar residues" evidence="7">
    <location>
        <begin position="318"/>
        <end position="341"/>
    </location>
</feature>
<feature type="region of interest" description="Disordered" evidence="7">
    <location>
        <begin position="841"/>
        <end position="869"/>
    </location>
</feature>
<feature type="domain" description="Protein kinase" evidence="8">
    <location>
        <begin position="4"/>
        <end position="293"/>
    </location>
</feature>
<dbReference type="PANTHER" id="PTHR24055">
    <property type="entry name" value="MITOGEN-ACTIVATED PROTEIN KINASE"/>
    <property type="match status" value="1"/>
</dbReference>
<dbReference type="Gene3D" id="3.30.200.20">
    <property type="entry name" value="Phosphorylase Kinase, domain 1"/>
    <property type="match status" value="1"/>
</dbReference>
<feature type="compositionally biased region" description="Polar residues" evidence="7">
    <location>
        <begin position="356"/>
        <end position="367"/>
    </location>
</feature>
<feature type="compositionally biased region" description="Low complexity" evidence="7">
    <location>
        <begin position="342"/>
        <end position="355"/>
    </location>
</feature>
<organism evidence="9 10">
    <name type="scientific">Stylonychia lemnae</name>
    <name type="common">Ciliate</name>
    <dbReference type="NCBI Taxonomy" id="5949"/>
    <lineage>
        <taxon>Eukaryota</taxon>
        <taxon>Sar</taxon>
        <taxon>Alveolata</taxon>
        <taxon>Ciliophora</taxon>
        <taxon>Intramacronucleata</taxon>
        <taxon>Spirotrichea</taxon>
        <taxon>Stichotrichia</taxon>
        <taxon>Sporadotrichida</taxon>
        <taxon>Oxytrichidae</taxon>
        <taxon>Stylonychinae</taxon>
        <taxon>Stylonychia</taxon>
    </lineage>
</organism>
<dbReference type="PROSITE" id="PS00108">
    <property type="entry name" value="PROTEIN_KINASE_ST"/>
    <property type="match status" value="1"/>
</dbReference>
<keyword evidence="1" id="KW-0723">Serine/threonine-protein kinase</keyword>
<evidence type="ECO:0000256" key="1">
    <source>
        <dbReference type="ARBA" id="ARBA00022527"/>
    </source>
</evidence>
<accession>A0A078AZD4</accession>
<name>A0A078AZD4_STYLE</name>
<dbReference type="EMBL" id="CCKQ01015678">
    <property type="protein sequence ID" value="CDW87509.1"/>
    <property type="molecule type" value="Genomic_DNA"/>
</dbReference>
<dbReference type="OMA" id="LEYWATS"/>
<evidence type="ECO:0000313" key="9">
    <source>
        <dbReference type="EMBL" id="CDW87509.1"/>
    </source>
</evidence>
<dbReference type="OrthoDB" id="548217at2759"/>
<evidence type="ECO:0000256" key="5">
    <source>
        <dbReference type="ARBA" id="ARBA00022840"/>
    </source>
</evidence>
<dbReference type="Gene3D" id="1.10.510.10">
    <property type="entry name" value="Transferase(Phosphotransferase) domain 1"/>
    <property type="match status" value="1"/>
</dbReference>
<feature type="compositionally biased region" description="Polar residues" evidence="7">
    <location>
        <begin position="593"/>
        <end position="609"/>
    </location>
</feature>
<feature type="compositionally biased region" description="Low complexity" evidence="7">
    <location>
        <begin position="644"/>
        <end position="654"/>
    </location>
</feature>
<sequence length="869" mass="97137">MNKYEIVGIVGEGAYGIVYKAKNKETGEFVAIKKFKENTEEDEIVKKTTMREVKMLRLLKHDNIVLLREAFKRKGKLYLVFEFVEKTLLEILEQRTNGLDQEMVRRYIYQLLKAINYCHNLNVIHRDIKPENLLIMDNSMLKLCDFGFARNLPQQKGGSNQIMTDYVATRWYRSPELLLGDKYAKEVDIWAIGCIMGELTDGEPLFPGESEIDQLYVIQKILGLLTQEQQERFQKNPRFIGFKFPQDISKPETLEKRYVGKLSKQALNFMEGLLKMEPKERLTAKEAICHPYFDGLRDQPEEQMCQEFRSSQVNLRRLESANNSGAARNNQDSSRSRSGLRNNVGGVAKVAGGNNFSQQKKLSQIPIQQEDPKAKSQGRKNEQSKQQILIFIENQLGQSNFLNIKNQVAAARDSSLSNQGANAGNSSMSAYQTGNNFNVNNSKYQAAQMQQQNIKNTSLYGQFDLGTQGPSLATGSVHHNSTNNFTMNNFMPSNLTSALYNQVTANHNKQQVEYSYDINLSAVNKSLNDYDTGTNPKYSSGNYYGGKQEGQGVIIEADEESYYQNESPIRGRKIQQNQGIQGNSDTRGGGFSHSPQSKNNIVPGTVTQNVFGNNGLQNIYKMPQQQQQNAAFQKLNSKMKQKRNNNIVTNPGNNPAAGLSGSNNRDGSNDPLDNQRVDTGGGEYIQNEDEQNTYSMPYSNNKFSPKAGQNKQAPKKKASAEDWGMNFNRQGSKKGIVSGVSGMMNTQQNTFMGNKMSFGNNQQTQSVYDYSIPANQTQASGTGVMNPSSSQNNYVMAFSKESMLEVPNTRGQQKRQVTNAAGAAIDEISPHSSKHEFIQLSGGNNAGNQSSNVSNAGSSYGQTAFRKRF</sequence>
<keyword evidence="5 6" id="KW-0067">ATP-binding</keyword>
<feature type="region of interest" description="Disordered" evidence="7">
    <location>
        <begin position="318"/>
        <end position="382"/>
    </location>
</feature>
<evidence type="ECO:0000256" key="4">
    <source>
        <dbReference type="ARBA" id="ARBA00022777"/>
    </source>
</evidence>
<dbReference type="InterPro" id="IPR000719">
    <property type="entry name" value="Prot_kinase_dom"/>
</dbReference>
<dbReference type="Pfam" id="PF00069">
    <property type="entry name" value="Pkinase"/>
    <property type="match status" value="1"/>
</dbReference>
<feature type="compositionally biased region" description="Basic and acidic residues" evidence="7">
    <location>
        <begin position="370"/>
        <end position="382"/>
    </location>
</feature>
<dbReference type="InterPro" id="IPR050117">
    <property type="entry name" value="MAPK"/>
</dbReference>
<feature type="compositionally biased region" description="Low complexity" evidence="7">
    <location>
        <begin position="841"/>
        <end position="861"/>
    </location>
</feature>
<feature type="compositionally biased region" description="Polar residues" evidence="7">
    <location>
        <begin position="692"/>
        <end position="712"/>
    </location>
</feature>
<dbReference type="InParanoid" id="A0A078AZD4"/>
<dbReference type="CDD" id="cd07833">
    <property type="entry name" value="STKc_CDKL"/>
    <property type="match status" value="1"/>
</dbReference>
<feature type="compositionally biased region" description="Polar residues" evidence="7">
    <location>
        <begin position="574"/>
        <end position="586"/>
    </location>
</feature>
<dbReference type="InterPro" id="IPR011009">
    <property type="entry name" value="Kinase-like_dom_sf"/>
</dbReference>
<gene>
    <name evidence="9" type="primary">Contig12501.g13343</name>
    <name evidence="9" type="ORF">STYLEM_16614</name>
</gene>
<dbReference type="GO" id="GO:0004674">
    <property type="term" value="F:protein serine/threonine kinase activity"/>
    <property type="evidence" value="ECO:0007669"/>
    <property type="project" value="UniProtKB-KW"/>
</dbReference>
<keyword evidence="4 9" id="KW-0418">Kinase</keyword>
<dbReference type="InterPro" id="IPR008271">
    <property type="entry name" value="Ser/Thr_kinase_AS"/>
</dbReference>
<feature type="region of interest" description="Disordered" evidence="7">
    <location>
        <begin position="644"/>
        <end position="720"/>
    </location>
</feature>
<dbReference type="GO" id="GO:0005524">
    <property type="term" value="F:ATP binding"/>
    <property type="evidence" value="ECO:0007669"/>
    <property type="project" value="UniProtKB-UniRule"/>
</dbReference>
<protein>
    <submittedName>
        <fullName evidence="9">Protein kinase domain containing protein</fullName>
    </submittedName>
</protein>
<evidence type="ECO:0000256" key="7">
    <source>
        <dbReference type="SAM" id="MobiDB-lite"/>
    </source>
</evidence>
<evidence type="ECO:0000313" key="10">
    <source>
        <dbReference type="Proteomes" id="UP000039865"/>
    </source>
</evidence>
<dbReference type="FunFam" id="1.10.510.10:FF:000624">
    <property type="entry name" value="Mitogen-activated protein kinase"/>
    <property type="match status" value="1"/>
</dbReference>